<dbReference type="InterPro" id="IPR051610">
    <property type="entry name" value="GPI/OXD"/>
</dbReference>
<dbReference type="InterPro" id="IPR013096">
    <property type="entry name" value="Cupin_2"/>
</dbReference>
<evidence type="ECO:0000256" key="1">
    <source>
        <dbReference type="ARBA" id="ARBA00022723"/>
    </source>
</evidence>
<dbReference type="PANTHER" id="PTHR35848">
    <property type="entry name" value="OXALATE-BINDING PROTEIN"/>
    <property type="match status" value="1"/>
</dbReference>
<dbReference type="EMBL" id="JACHEB010000007">
    <property type="protein sequence ID" value="MBB5329638.1"/>
    <property type="molecule type" value="Genomic_DNA"/>
</dbReference>
<dbReference type="InterPro" id="IPR011051">
    <property type="entry name" value="RmlC_Cupin_sf"/>
</dbReference>
<dbReference type="SUPFAM" id="SSF51182">
    <property type="entry name" value="RmlC-like cupins"/>
    <property type="match status" value="1"/>
</dbReference>
<feature type="compositionally biased region" description="Polar residues" evidence="2">
    <location>
        <begin position="95"/>
        <end position="113"/>
    </location>
</feature>
<accession>A0A9X0QG49</accession>
<feature type="compositionally biased region" description="Basic and acidic residues" evidence="2">
    <location>
        <begin position="115"/>
        <end position="125"/>
    </location>
</feature>
<reference evidence="4 5" key="1">
    <citation type="submission" date="2020-08" db="EMBL/GenBank/DDBJ databases">
        <title>Genomic Encyclopedia of Type Strains, Phase IV (KMG-V): Genome sequencing to study the core and pangenomes of soil and plant-associated prokaryotes.</title>
        <authorList>
            <person name="Whitman W."/>
        </authorList>
    </citation>
    <scope>NUCLEOTIDE SEQUENCE [LARGE SCALE GENOMIC DNA]</scope>
    <source>
        <strain evidence="4 5">X5P2</strain>
    </source>
</reference>
<organism evidence="4 5">
    <name type="scientific">Tunturiibacter gelidiferens</name>
    <dbReference type="NCBI Taxonomy" id="3069689"/>
    <lineage>
        <taxon>Bacteria</taxon>
        <taxon>Pseudomonadati</taxon>
        <taxon>Acidobacteriota</taxon>
        <taxon>Terriglobia</taxon>
        <taxon>Terriglobales</taxon>
        <taxon>Acidobacteriaceae</taxon>
        <taxon>Tunturiibacter</taxon>
    </lineage>
</organism>
<protein>
    <submittedName>
        <fullName evidence="4">Mannose-6-phosphate isomerase-like protein (Cupin superfamily)</fullName>
    </submittedName>
</protein>
<dbReference type="RefSeq" id="WP_221304713.1">
    <property type="nucleotide sequence ID" value="NZ_JACHEB010000007.1"/>
</dbReference>
<proteinExistence type="predicted"/>
<keyword evidence="5" id="KW-1185">Reference proteome</keyword>
<feature type="region of interest" description="Disordered" evidence="2">
    <location>
        <begin position="89"/>
        <end position="125"/>
    </location>
</feature>
<dbReference type="InterPro" id="IPR014710">
    <property type="entry name" value="RmlC-like_jellyroll"/>
</dbReference>
<sequence>MISKTQMVSRQTATHYKWGGPYEDDCDGWHLLRTPHLSIIEELMPPGTSEIRHFHIYSRQFFYVLEGELTIEVEEHSFVLQAGEGLEVSPGQPHQVFNRSSNPARILVTSQPPSHGDRVNADGQG</sequence>
<dbReference type="Proteomes" id="UP000535182">
    <property type="component" value="Unassembled WGS sequence"/>
</dbReference>
<evidence type="ECO:0000259" key="3">
    <source>
        <dbReference type="Pfam" id="PF07883"/>
    </source>
</evidence>
<dbReference type="PANTHER" id="PTHR35848:SF9">
    <property type="entry name" value="SLL1358 PROTEIN"/>
    <property type="match status" value="1"/>
</dbReference>
<name>A0A9X0QG49_9BACT</name>
<dbReference type="Gene3D" id="2.60.120.10">
    <property type="entry name" value="Jelly Rolls"/>
    <property type="match status" value="1"/>
</dbReference>
<dbReference type="GO" id="GO:0046872">
    <property type="term" value="F:metal ion binding"/>
    <property type="evidence" value="ECO:0007669"/>
    <property type="project" value="UniProtKB-KW"/>
</dbReference>
<evidence type="ECO:0000313" key="5">
    <source>
        <dbReference type="Proteomes" id="UP000535182"/>
    </source>
</evidence>
<dbReference type="AlphaFoldDB" id="A0A9X0QG49"/>
<dbReference type="Pfam" id="PF07883">
    <property type="entry name" value="Cupin_2"/>
    <property type="match status" value="1"/>
</dbReference>
<gene>
    <name evidence="4" type="ORF">HDF14_003260</name>
</gene>
<evidence type="ECO:0000313" key="4">
    <source>
        <dbReference type="EMBL" id="MBB5329638.1"/>
    </source>
</evidence>
<keyword evidence="1" id="KW-0479">Metal-binding</keyword>
<comment type="caution">
    <text evidence="4">The sequence shown here is derived from an EMBL/GenBank/DDBJ whole genome shotgun (WGS) entry which is preliminary data.</text>
</comment>
<feature type="domain" description="Cupin type-2" evidence="3">
    <location>
        <begin position="43"/>
        <end position="108"/>
    </location>
</feature>
<evidence type="ECO:0000256" key="2">
    <source>
        <dbReference type="SAM" id="MobiDB-lite"/>
    </source>
</evidence>